<accession>A0ACB6RS19</accession>
<name>A0ACB6RS19_9PLEO</name>
<sequence length="261" mass="27941">MGYSPNPAHEIGGGMSKFVSGASDIDIPNTLMLAFLILFIAYNAAVCFDLDLEATVNFGVTIYNSSVNWVKSTRQDILKAQKFDVLPQRIVRMLFKPVTRSAQTVTVDAVTVPGVGTIALIRGLPSDLPTTDKCRFLETALYIQYQPQLQAHRTSNHTSSATTQDAQTDTCDPDLWNGTFVRNAASNASTPSTSGINTPTSDTFASNAATTSSSPRPIFRSVTRDEHLATLAHDPGAVEQDQTTHNEAGEGDGNDGVGADD</sequence>
<dbReference type="EMBL" id="MU006729">
    <property type="protein sequence ID" value="KAF2624765.1"/>
    <property type="molecule type" value="Genomic_DNA"/>
</dbReference>
<proteinExistence type="predicted"/>
<protein>
    <submittedName>
        <fullName evidence="1">Uncharacterized protein</fullName>
    </submittedName>
</protein>
<organism evidence="1 2">
    <name type="scientific">Macroventuria anomochaeta</name>
    <dbReference type="NCBI Taxonomy" id="301207"/>
    <lineage>
        <taxon>Eukaryota</taxon>
        <taxon>Fungi</taxon>
        <taxon>Dikarya</taxon>
        <taxon>Ascomycota</taxon>
        <taxon>Pezizomycotina</taxon>
        <taxon>Dothideomycetes</taxon>
        <taxon>Pleosporomycetidae</taxon>
        <taxon>Pleosporales</taxon>
        <taxon>Pleosporineae</taxon>
        <taxon>Didymellaceae</taxon>
        <taxon>Macroventuria</taxon>
    </lineage>
</organism>
<reference evidence="1" key="1">
    <citation type="journal article" date="2020" name="Stud. Mycol.">
        <title>101 Dothideomycetes genomes: a test case for predicting lifestyles and emergence of pathogens.</title>
        <authorList>
            <person name="Haridas S."/>
            <person name="Albert R."/>
            <person name="Binder M."/>
            <person name="Bloem J."/>
            <person name="Labutti K."/>
            <person name="Salamov A."/>
            <person name="Andreopoulos B."/>
            <person name="Baker S."/>
            <person name="Barry K."/>
            <person name="Bills G."/>
            <person name="Bluhm B."/>
            <person name="Cannon C."/>
            <person name="Castanera R."/>
            <person name="Culley D."/>
            <person name="Daum C."/>
            <person name="Ezra D."/>
            <person name="Gonzalez J."/>
            <person name="Henrissat B."/>
            <person name="Kuo A."/>
            <person name="Liang C."/>
            <person name="Lipzen A."/>
            <person name="Lutzoni F."/>
            <person name="Magnuson J."/>
            <person name="Mondo S."/>
            <person name="Nolan M."/>
            <person name="Ohm R."/>
            <person name="Pangilinan J."/>
            <person name="Park H.-J."/>
            <person name="Ramirez L."/>
            <person name="Alfaro M."/>
            <person name="Sun H."/>
            <person name="Tritt A."/>
            <person name="Yoshinaga Y."/>
            <person name="Zwiers L.-H."/>
            <person name="Turgeon B."/>
            <person name="Goodwin S."/>
            <person name="Spatafora J."/>
            <person name="Crous P."/>
            <person name="Grigoriev I."/>
        </authorList>
    </citation>
    <scope>NUCLEOTIDE SEQUENCE</scope>
    <source>
        <strain evidence="1">CBS 525.71</strain>
    </source>
</reference>
<evidence type="ECO:0000313" key="1">
    <source>
        <dbReference type="EMBL" id="KAF2624765.1"/>
    </source>
</evidence>
<comment type="caution">
    <text evidence="1">The sequence shown here is derived from an EMBL/GenBank/DDBJ whole genome shotgun (WGS) entry which is preliminary data.</text>
</comment>
<keyword evidence="2" id="KW-1185">Reference proteome</keyword>
<dbReference type="Proteomes" id="UP000799754">
    <property type="component" value="Unassembled WGS sequence"/>
</dbReference>
<gene>
    <name evidence="1" type="ORF">BU25DRAFT_460933</name>
</gene>
<evidence type="ECO:0000313" key="2">
    <source>
        <dbReference type="Proteomes" id="UP000799754"/>
    </source>
</evidence>